<evidence type="ECO:0000313" key="2">
    <source>
        <dbReference type="EMBL" id="PTB59781.1"/>
    </source>
</evidence>
<proteinExistence type="predicted"/>
<dbReference type="RefSeq" id="XP_024779458.1">
    <property type="nucleotide sequence ID" value="XM_024914253.1"/>
</dbReference>
<name>A0A2T4ART2_TRIHA</name>
<dbReference type="Proteomes" id="UP000241690">
    <property type="component" value="Unassembled WGS sequence"/>
</dbReference>
<evidence type="ECO:0000256" key="1">
    <source>
        <dbReference type="SAM" id="SignalP"/>
    </source>
</evidence>
<dbReference type="AlphaFoldDB" id="A0A2T4ART2"/>
<reference evidence="2 3" key="1">
    <citation type="submission" date="2016-07" db="EMBL/GenBank/DDBJ databases">
        <title>Multiple horizontal gene transfer events from other fungi enriched the ability of initially mycotrophic Trichoderma (Ascomycota) to feed on dead plant biomass.</title>
        <authorList>
            <consortium name="DOE Joint Genome Institute"/>
            <person name="Aerts A."/>
            <person name="Atanasova L."/>
            <person name="Chenthamara K."/>
            <person name="Zhang J."/>
            <person name="Grujic M."/>
            <person name="Henrissat B."/>
            <person name="Kuo A."/>
            <person name="Salamov A."/>
            <person name="Lipzen A."/>
            <person name="Labutti K."/>
            <person name="Barry K."/>
            <person name="Miao Y."/>
            <person name="Rahimi M.J."/>
            <person name="Shen Q."/>
            <person name="Grigoriev I.V."/>
            <person name="Kubicek C.P."/>
            <person name="Druzhinina I.S."/>
        </authorList>
    </citation>
    <scope>NUCLEOTIDE SEQUENCE [LARGE SCALE GENOMIC DNA]</scope>
    <source>
        <strain evidence="2 3">CBS 226.95</strain>
    </source>
</reference>
<keyword evidence="3" id="KW-1185">Reference proteome</keyword>
<evidence type="ECO:0008006" key="4">
    <source>
        <dbReference type="Google" id="ProtNLM"/>
    </source>
</evidence>
<feature type="signal peptide" evidence="1">
    <location>
        <begin position="1"/>
        <end position="17"/>
    </location>
</feature>
<dbReference type="GeneID" id="36622818"/>
<accession>A0A2T4ART2</accession>
<protein>
    <recommendedName>
        <fullName evidence="4">Secreted protein</fullName>
    </recommendedName>
</protein>
<feature type="chain" id="PRO_5015482606" description="Secreted protein" evidence="1">
    <location>
        <begin position="18"/>
        <end position="98"/>
    </location>
</feature>
<keyword evidence="1" id="KW-0732">Signal</keyword>
<gene>
    <name evidence="2" type="ORF">M431DRAFT_314749</name>
</gene>
<sequence>MRRGAQVFSFCYFVVEGTVLTAVDCCNSSQLAAVAFVPLPWGAEPLKLYLAPFMSCRPDERSIIDINPSNQPFNTSIPTALCMYRSSRALERCSSTAH</sequence>
<dbReference type="EMBL" id="KZ679676">
    <property type="protein sequence ID" value="PTB59781.1"/>
    <property type="molecule type" value="Genomic_DNA"/>
</dbReference>
<organism evidence="2 3">
    <name type="scientific">Trichoderma harzianum CBS 226.95</name>
    <dbReference type="NCBI Taxonomy" id="983964"/>
    <lineage>
        <taxon>Eukaryota</taxon>
        <taxon>Fungi</taxon>
        <taxon>Dikarya</taxon>
        <taxon>Ascomycota</taxon>
        <taxon>Pezizomycotina</taxon>
        <taxon>Sordariomycetes</taxon>
        <taxon>Hypocreomycetidae</taxon>
        <taxon>Hypocreales</taxon>
        <taxon>Hypocreaceae</taxon>
        <taxon>Trichoderma</taxon>
    </lineage>
</organism>
<evidence type="ECO:0000313" key="3">
    <source>
        <dbReference type="Proteomes" id="UP000241690"/>
    </source>
</evidence>